<keyword evidence="1" id="KW-0378">Hydrolase</keyword>
<dbReference type="InterPro" id="IPR023214">
    <property type="entry name" value="HAD_sf"/>
</dbReference>
<dbReference type="RefSeq" id="WP_045796980.1">
    <property type="nucleotide sequence ID" value="NZ_LANP01000003.1"/>
</dbReference>
<dbReference type="SUPFAM" id="SSF56784">
    <property type="entry name" value="HAD-like"/>
    <property type="match status" value="1"/>
</dbReference>
<dbReference type="STRING" id="1359168.OCHUTO_0188"/>
<dbReference type="InterPro" id="IPR006356">
    <property type="entry name" value="HAD-SF_hydro_IIA_hyp3"/>
</dbReference>
<gene>
    <name evidence="1" type="ORF">OCHUTO_0188</name>
</gene>
<dbReference type="NCBIfam" id="TIGR01549">
    <property type="entry name" value="HAD-SF-IA-v1"/>
    <property type="match status" value="1"/>
</dbReference>
<dbReference type="Gene3D" id="3.40.50.1000">
    <property type="entry name" value="HAD superfamily/HAD-like"/>
    <property type="match status" value="2"/>
</dbReference>
<comment type="caution">
    <text evidence="1">The sequence shown here is derived from an EMBL/GenBank/DDBJ whole genome shotgun (WGS) entry which is preliminary data.</text>
</comment>
<dbReference type="Pfam" id="PF13344">
    <property type="entry name" value="Hydrolase_6"/>
    <property type="match status" value="1"/>
</dbReference>
<dbReference type="PANTHER" id="PTHR19288">
    <property type="entry name" value="4-NITROPHENYLPHOSPHATASE-RELATED"/>
    <property type="match status" value="1"/>
</dbReference>
<dbReference type="InterPro" id="IPR006357">
    <property type="entry name" value="HAD-SF_hydro_IIA"/>
</dbReference>
<dbReference type="EMBL" id="LANP01000003">
    <property type="protein sequence ID" value="KJV57191.1"/>
    <property type="molecule type" value="Genomic_DNA"/>
</dbReference>
<name>A0A0F3MNG2_9RICK</name>
<dbReference type="NCBIfam" id="TIGR01460">
    <property type="entry name" value="HAD-SF-IIA"/>
    <property type="match status" value="1"/>
</dbReference>
<organism evidence="1 2">
    <name type="scientific">Orientia chuto str. Dubai</name>
    <dbReference type="NCBI Taxonomy" id="1359168"/>
    <lineage>
        <taxon>Bacteria</taxon>
        <taxon>Pseudomonadati</taxon>
        <taxon>Pseudomonadota</taxon>
        <taxon>Alphaproteobacteria</taxon>
        <taxon>Rickettsiales</taxon>
        <taxon>Rickettsiaceae</taxon>
        <taxon>Rickettsieae</taxon>
        <taxon>Orientia</taxon>
    </lineage>
</organism>
<sequence length="284" mass="31555">MPKYKPINLSNIVKDYELLLFDIYGVLLEDNNPYTKIIEAVNNLSQSIKICFISNTPQPAQYSSDRLNSYGINATSRNVYTSGEIARAMLKNTKKYLEIDSPIVFHLGPDFKKNVLKDLPIKITTNIHDANILLITAFEDCEDKLNQYNSIFQTAVNNKAICLCANPDTINPLGSKSRYCAGYFSAIYKAIGGQVVYSGKPYAEIFQAVLNTAAQNVKKEKILMIGDTLETDILGANNVGIDSALVLTGNAFRIAKASNINDQVNILSDIFKLKNIYPNYIVCI</sequence>
<evidence type="ECO:0000313" key="1">
    <source>
        <dbReference type="EMBL" id="KJV57191.1"/>
    </source>
</evidence>
<accession>A0A0F3MNG2</accession>
<dbReference type="AlphaFoldDB" id="A0A0F3MNG2"/>
<dbReference type="InterPro" id="IPR036412">
    <property type="entry name" value="HAD-like_sf"/>
</dbReference>
<reference evidence="1 2" key="1">
    <citation type="submission" date="2015-02" db="EMBL/GenBank/DDBJ databases">
        <title>Genome Sequencing of Rickettsiales.</title>
        <authorList>
            <person name="Daugherty S.C."/>
            <person name="Su Q."/>
            <person name="Abolude K."/>
            <person name="Beier-Sexton M."/>
            <person name="Carlyon J.A."/>
            <person name="Carter R."/>
            <person name="Day N.P."/>
            <person name="Dumler S.J."/>
            <person name="Dyachenko V."/>
            <person name="Godinez A."/>
            <person name="Kurtti T.J."/>
            <person name="Lichay M."/>
            <person name="Mullins K.E."/>
            <person name="Ott S."/>
            <person name="Pappas-Brown V."/>
            <person name="Paris D.H."/>
            <person name="Patel P."/>
            <person name="Richards A.L."/>
            <person name="Sadzewicz L."/>
            <person name="Sears K."/>
            <person name="Seidman D."/>
            <person name="Sengamalay N."/>
            <person name="Stenos J."/>
            <person name="Tallon L.J."/>
            <person name="Vincent G."/>
            <person name="Fraser C.M."/>
            <person name="Munderloh U."/>
            <person name="Dunning-Hotopp J.C."/>
        </authorList>
    </citation>
    <scope>NUCLEOTIDE SEQUENCE [LARGE SCALE GENOMIC DNA]</scope>
    <source>
        <strain evidence="1 2">Fuller</strain>
    </source>
</reference>
<keyword evidence="2" id="KW-1185">Reference proteome</keyword>
<proteinExistence type="predicted"/>
<dbReference type="PANTHER" id="PTHR19288:SF90">
    <property type="entry name" value="OS08G0542600 PROTEIN"/>
    <property type="match status" value="1"/>
</dbReference>
<dbReference type="InterPro" id="IPR006439">
    <property type="entry name" value="HAD-SF_hydro_IA"/>
</dbReference>
<dbReference type="GO" id="GO:0016791">
    <property type="term" value="F:phosphatase activity"/>
    <property type="evidence" value="ECO:0007669"/>
    <property type="project" value="TreeGrafter"/>
</dbReference>
<dbReference type="Pfam" id="PF13242">
    <property type="entry name" value="Hydrolase_like"/>
    <property type="match status" value="1"/>
</dbReference>
<evidence type="ECO:0000313" key="2">
    <source>
        <dbReference type="Proteomes" id="UP000033616"/>
    </source>
</evidence>
<protein>
    <submittedName>
        <fullName evidence="1">HAD hydrolase, IA, variant 1 family protein</fullName>
    </submittedName>
</protein>
<dbReference type="PATRIC" id="fig|1359168.3.peg.774"/>
<dbReference type="NCBIfam" id="TIGR01459">
    <property type="entry name" value="HAD-SF-IIA-hyp4"/>
    <property type="match status" value="1"/>
</dbReference>
<dbReference type="Proteomes" id="UP000033616">
    <property type="component" value="Unassembled WGS sequence"/>
</dbReference>
<dbReference type="OrthoDB" id="9791073at2"/>
<dbReference type="GO" id="GO:0005737">
    <property type="term" value="C:cytoplasm"/>
    <property type="evidence" value="ECO:0007669"/>
    <property type="project" value="TreeGrafter"/>
</dbReference>